<comment type="caution">
    <text evidence="3">The sequence shown here is derived from an EMBL/GenBank/DDBJ whole genome shotgun (WGS) entry which is preliminary data.</text>
</comment>
<evidence type="ECO:0000313" key="3">
    <source>
        <dbReference type="EMBL" id="OHX66488.1"/>
    </source>
</evidence>
<evidence type="ECO:0000313" key="4">
    <source>
        <dbReference type="Proteomes" id="UP000179797"/>
    </source>
</evidence>
<keyword evidence="1" id="KW-0175">Coiled coil</keyword>
<reference evidence="3 4" key="1">
    <citation type="journal article" date="2012" name="Int. J. Syst. Evol. Microbiol.">
        <title>Flammeovirga pacifica sp. nov., isolated from deep-sea sediment.</title>
        <authorList>
            <person name="Xu H."/>
            <person name="Fu Y."/>
            <person name="Yang N."/>
            <person name="Ding Z."/>
            <person name="Lai Q."/>
            <person name="Zeng R."/>
        </authorList>
    </citation>
    <scope>NUCLEOTIDE SEQUENCE [LARGE SCALE GENOMIC DNA]</scope>
    <source>
        <strain evidence="4">DSM 24597 / LMG 26175 / WPAGA1</strain>
    </source>
</reference>
<evidence type="ECO:0000256" key="2">
    <source>
        <dbReference type="SAM" id="MobiDB-lite"/>
    </source>
</evidence>
<dbReference type="STRING" id="915059.NH26_09030"/>
<feature type="coiled-coil region" evidence="1">
    <location>
        <begin position="74"/>
        <end position="101"/>
    </location>
</feature>
<evidence type="ECO:0008006" key="5">
    <source>
        <dbReference type="Google" id="ProtNLM"/>
    </source>
</evidence>
<keyword evidence="4" id="KW-1185">Reference proteome</keyword>
<feature type="compositionally biased region" description="Basic and acidic residues" evidence="2">
    <location>
        <begin position="169"/>
        <end position="180"/>
    </location>
</feature>
<accession>A0A1S1YZR4</accession>
<proteinExistence type="predicted"/>
<dbReference type="AlphaFoldDB" id="A0A1S1YZR4"/>
<evidence type="ECO:0000256" key="1">
    <source>
        <dbReference type="SAM" id="Coils"/>
    </source>
</evidence>
<gene>
    <name evidence="3" type="ORF">NH26_09030</name>
</gene>
<protein>
    <recommendedName>
        <fullName evidence="5">Zinc ribbon domain-containing protein</fullName>
    </recommendedName>
</protein>
<feature type="region of interest" description="Disordered" evidence="2">
    <location>
        <begin position="169"/>
        <end position="198"/>
    </location>
</feature>
<organism evidence="3 4">
    <name type="scientific">Flammeovirga pacifica</name>
    <dbReference type="NCBI Taxonomy" id="915059"/>
    <lineage>
        <taxon>Bacteria</taxon>
        <taxon>Pseudomonadati</taxon>
        <taxon>Bacteroidota</taxon>
        <taxon>Cytophagia</taxon>
        <taxon>Cytophagales</taxon>
        <taxon>Flammeovirgaceae</taxon>
        <taxon>Flammeovirga</taxon>
    </lineage>
</organism>
<sequence>MSVEDEQESWKQAIADAGKVSEKYPSLKVAIDKQIGVANLAWDKALKVEDETAKILAMKAARTLITNGTPIITVKNYESNIEDLEDEIDKIKRRFNQDEFTEETQQLLAAARPVLVNAKFVPNDSEVTELHEALVAQNRLLEHNIKLLDVHYESVMEIRDLKEKKEKAEREALKKEEEAKNPSTVSEVSSTAAPAAKKEVKMVKCRKCGSKSPSTTSKCKSCGAKI</sequence>
<name>A0A1S1YZR4_FLAPC</name>
<dbReference type="Proteomes" id="UP000179797">
    <property type="component" value="Unassembled WGS sequence"/>
</dbReference>
<dbReference type="EMBL" id="JRYR02000001">
    <property type="protein sequence ID" value="OHX66488.1"/>
    <property type="molecule type" value="Genomic_DNA"/>
</dbReference>
<feature type="compositionally biased region" description="Polar residues" evidence="2">
    <location>
        <begin position="181"/>
        <end position="192"/>
    </location>
</feature>